<accession>A0A6A5QRS0</accession>
<protein>
    <submittedName>
        <fullName evidence="2">Uncharacterized protein</fullName>
    </submittedName>
</protein>
<sequence>MNLPAARSPLRSLRKRTQYAFSPSSPHRQNHPAHKCCKAPKNTIHVASARPPWPLSVLPTVSRHSTPYPHDTTRHDTIRAVVVVCCLSVCLSRTGS</sequence>
<proteinExistence type="predicted"/>
<evidence type="ECO:0000313" key="2">
    <source>
        <dbReference type="EMBL" id="KAF1918461.1"/>
    </source>
</evidence>
<dbReference type="AlphaFoldDB" id="A0A6A5QRS0"/>
<evidence type="ECO:0000313" key="3">
    <source>
        <dbReference type="Proteomes" id="UP000800096"/>
    </source>
</evidence>
<keyword evidence="3" id="KW-1185">Reference proteome</keyword>
<feature type="region of interest" description="Disordered" evidence="1">
    <location>
        <begin position="1"/>
        <end position="34"/>
    </location>
</feature>
<organism evidence="2 3">
    <name type="scientific">Ampelomyces quisqualis</name>
    <name type="common">Powdery mildew agent</name>
    <dbReference type="NCBI Taxonomy" id="50730"/>
    <lineage>
        <taxon>Eukaryota</taxon>
        <taxon>Fungi</taxon>
        <taxon>Dikarya</taxon>
        <taxon>Ascomycota</taxon>
        <taxon>Pezizomycotina</taxon>
        <taxon>Dothideomycetes</taxon>
        <taxon>Pleosporomycetidae</taxon>
        <taxon>Pleosporales</taxon>
        <taxon>Pleosporineae</taxon>
        <taxon>Phaeosphaeriaceae</taxon>
        <taxon>Ampelomyces</taxon>
    </lineage>
</organism>
<name>A0A6A5QRS0_AMPQU</name>
<gene>
    <name evidence="2" type="ORF">BDU57DRAFT_515247</name>
</gene>
<dbReference type="Proteomes" id="UP000800096">
    <property type="component" value="Unassembled WGS sequence"/>
</dbReference>
<feature type="non-terminal residue" evidence="2">
    <location>
        <position position="96"/>
    </location>
</feature>
<reference evidence="2" key="1">
    <citation type="journal article" date="2020" name="Stud. Mycol.">
        <title>101 Dothideomycetes genomes: a test case for predicting lifestyles and emergence of pathogens.</title>
        <authorList>
            <person name="Haridas S."/>
            <person name="Albert R."/>
            <person name="Binder M."/>
            <person name="Bloem J."/>
            <person name="Labutti K."/>
            <person name="Salamov A."/>
            <person name="Andreopoulos B."/>
            <person name="Baker S."/>
            <person name="Barry K."/>
            <person name="Bills G."/>
            <person name="Bluhm B."/>
            <person name="Cannon C."/>
            <person name="Castanera R."/>
            <person name="Culley D."/>
            <person name="Daum C."/>
            <person name="Ezra D."/>
            <person name="Gonzalez J."/>
            <person name="Henrissat B."/>
            <person name="Kuo A."/>
            <person name="Liang C."/>
            <person name="Lipzen A."/>
            <person name="Lutzoni F."/>
            <person name="Magnuson J."/>
            <person name="Mondo S."/>
            <person name="Nolan M."/>
            <person name="Ohm R."/>
            <person name="Pangilinan J."/>
            <person name="Park H.-J."/>
            <person name="Ramirez L."/>
            <person name="Alfaro M."/>
            <person name="Sun H."/>
            <person name="Tritt A."/>
            <person name="Yoshinaga Y."/>
            <person name="Zwiers L.-H."/>
            <person name="Turgeon B."/>
            <person name="Goodwin S."/>
            <person name="Spatafora J."/>
            <person name="Crous P."/>
            <person name="Grigoriev I."/>
        </authorList>
    </citation>
    <scope>NUCLEOTIDE SEQUENCE</scope>
    <source>
        <strain evidence="2">HMLAC05119</strain>
    </source>
</reference>
<evidence type="ECO:0000256" key="1">
    <source>
        <dbReference type="SAM" id="MobiDB-lite"/>
    </source>
</evidence>
<dbReference type="EMBL" id="ML979134">
    <property type="protein sequence ID" value="KAF1918461.1"/>
    <property type="molecule type" value="Genomic_DNA"/>
</dbReference>